<dbReference type="Proteomes" id="UP000325255">
    <property type="component" value="Unassembled WGS sequence"/>
</dbReference>
<evidence type="ECO:0000259" key="5">
    <source>
        <dbReference type="PROSITE" id="PS50931"/>
    </source>
</evidence>
<dbReference type="GO" id="GO:0043565">
    <property type="term" value="F:sequence-specific DNA binding"/>
    <property type="evidence" value="ECO:0007669"/>
    <property type="project" value="TreeGrafter"/>
</dbReference>
<evidence type="ECO:0000256" key="4">
    <source>
        <dbReference type="ARBA" id="ARBA00023163"/>
    </source>
</evidence>
<evidence type="ECO:0000313" key="7">
    <source>
        <dbReference type="Proteomes" id="UP000325255"/>
    </source>
</evidence>
<dbReference type="PANTHER" id="PTHR30427:SF1">
    <property type="entry name" value="TRANSCRIPTIONAL ACTIVATOR PROTEIN LYSR"/>
    <property type="match status" value="1"/>
</dbReference>
<keyword evidence="4" id="KW-0804">Transcription</keyword>
<evidence type="ECO:0000256" key="1">
    <source>
        <dbReference type="ARBA" id="ARBA00009437"/>
    </source>
</evidence>
<protein>
    <submittedName>
        <fullName evidence="6">LysR family transcriptional regulator</fullName>
    </submittedName>
</protein>
<keyword evidence="7" id="KW-1185">Reference proteome</keyword>
<dbReference type="InterPro" id="IPR036390">
    <property type="entry name" value="WH_DNA-bd_sf"/>
</dbReference>
<name>A0A5M6IPZ9_9PROT</name>
<reference evidence="6 7" key="1">
    <citation type="submission" date="2019-09" db="EMBL/GenBank/DDBJ databases">
        <title>Genome sequence of Rhodovastum atsumiense, a diverse member of the Acetobacteraceae family of non-sulfur purple photosynthetic bacteria.</title>
        <authorList>
            <person name="Meyer T."/>
            <person name="Kyndt J."/>
        </authorList>
    </citation>
    <scope>NUCLEOTIDE SEQUENCE [LARGE SCALE GENOMIC DNA]</scope>
    <source>
        <strain evidence="6 7">DSM 21279</strain>
    </source>
</reference>
<comment type="caution">
    <text evidence="6">The sequence shown here is derived from an EMBL/GenBank/DDBJ whole genome shotgun (WGS) entry which is preliminary data.</text>
</comment>
<evidence type="ECO:0000256" key="2">
    <source>
        <dbReference type="ARBA" id="ARBA00023015"/>
    </source>
</evidence>
<dbReference type="Pfam" id="PF03466">
    <property type="entry name" value="LysR_substrate"/>
    <property type="match status" value="1"/>
</dbReference>
<dbReference type="InterPro" id="IPR036388">
    <property type="entry name" value="WH-like_DNA-bd_sf"/>
</dbReference>
<sequence length="306" mass="33139">MTPQRLRRLHAFHLVMRTGSVTQAAEALSISQPAVSKLLQALEAETHLVLFDRSRRRLLPTPQATRLHLEVERLFRTATGIDHLANELRAAGPGELRIAALPLLGARTMPLWLATFARRHPGLRTSLEIRSSRQIARSIAAGEIDLGFALALSGALGVGRHPFMEIPAVIVLPRGHRLASRPSLVPRDLEGESFVSLGREDEARDLVDSLFESHRVKRKISIETNVSSAACALVAGGAGVALVDALTPALYSAEVVALPIQPTVRFKIEMLTMVGRPPSALIDKFTAFIAERLAVPGSPWLVSPSG</sequence>
<evidence type="ECO:0000313" key="6">
    <source>
        <dbReference type="EMBL" id="KAA5609979.1"/>
    </source>
</evidence>
<dbReference type="OrthoDB" id="8479870at2"/>
<keyword evidence="2" id="KW-0805">Transcription regulation</keyword>
<dbReference type="PROSITE" id="PS50931">
    <property type="entry name" value="HTH_LYSR"/>
    <property type="match status" value="1"/>
</dbReference>
<keyword evidence="3" id="KW-0238">DNA-binding</keyword>
<proteinExistence type="inferred from homology"/>
<dbReference type="PANTHER" id="PTHR30427">
    <property type="entry name" value="TRANSCRIPTIONAL ACTIVATOR PROTEIN LYSR"/>
    <property type="match status" value="1"/>
</dbReference>
<dbReference type="Gene3D" id="3.40.190.290">
    <property type="match status" value="1"/>
</dbReference>
<dbReference type="EMBL" id="VWPK01000040">
    <property type="protein sequence ID" value="KAA5609979.1"/>
    <property type="molecule type" value="Genomic_DNA"/>
</dbReference>
<dbReference type="InterPro" id="IPR005119">
    <property type="entry name" value="LysR_subst-bd"/>
</dbReference>
<dbReference type="Gene3D" id="1.10.10.10">
    <property type="entry name" value="Winged helix-like DNA-binding domain superfamily/Winged helix DNA-binding domain"/>
    <property type="match status" value="1"/>
</dbReference>
<dbReference type="SUPFAM" id="SSF53850">
    <property type="entry name" value="Periplasmic binding protein-like II"/>
    <property type="match status" value="1"/>
</dbReference>
<dbReference type="Pfam" id="PF00126">
    <property type="entry name" value="HTH_1"/>
    <property type="match status" value="1"/>
</dbReference>
<dbReference type="SUPFAM" id="SSF46785">
    <property type="entry name" value="Winged helix' DNA-binding domain"/>
    <property type="match status" value="1"/>
</dbReference>
<dbReference type="GO" id="GO:0003700">
    <property type="term" value="F:DNA-binding transcription factor activity"/>
    <property type="evidence" value="ECO:0007669"/>
    <property type="project" value="InterPro"/>
</dbReference>
<dbReference type="InterPro" id="IPR000847">
    <property type="entry name" value="LysR_HTH_N"/>
</dbReference>
<dbReference type="PRINTS" id="PR00039">
    <property type="entry name" value="HTHLYSR"/>
</dbReference>
<dbReference type="GO" id="GO:0010628">
    <property type="term" value="P:positive regulation of gene expression"/>
    <property type="evidence" value="ECO:0007669"/>
    <property type="project" value="TreeGrafter"/>
</dbReference>
<comment type="similarity">
    <text evidence="1">Belongs to the LysR transcriptional regulatory family.</text>
</comment>
<accession>A0A5M6IPZ9</accession>
<evidence type="ECO:0000256" key="3">
    <source>
        <dbReference type="ARBA" id="ARBA00023125"/>
    </source>
</evidence>
<gene>
    <name evidence="6" type="ORF">F1189_21520</name>
</gene>
<dbReference type="RefSeq" id="WP_150042941.1">
    <property type="nucleotide sequence ID" value="NZ_OW485601.1"/>
</dbReference>
<feature type="domain" description="HTH lysR-type" evidence="5">
    <location>
        <begin position="1"/>
        <end position="61"/>
    </location>
</feature>
<dbReference type="AlphaFoldDB" id="A0A5M6IPZ9"/>
<dbReference type="GO" id="GO:0009089">
    <property type="term" value="P:lysine biosynthetic process via diaminopimelate"/>
    <property type="evidence" value="ECO:0007669"/>
    <property type="project" value="TreeGrafter"/>
</dbReference>
<organism evidence="6 7">
    <name type="scientific">Rhodovastum atsumiense</name>
    <dbReference type="NCBI Taxonomy" id="504468"/>
    <lineage>
        <taxon>Bacteria</taxon>
        <taxon>Pseudomonadati</taxon>
        <taxon>Pseudomonadota</taxon>
        <taxon>Alphaproteobacteria</taxon>
        <taxon>Acetobacterales</taxon>
        <taxon>Acetobacteraceae</taxon>
        <taxon>Rhodovastum</taxon>
    </lineage>
</organism>